<sequence>MPFIQTEMIRLNQTFNTTAEAINAAGEVLHAAGCVSPAYIEAMHERQALSSVYIGNQVAIPHGTEEAKSAVQKTGISIIQVPEGVDFGGKTAKLVIGIAGVNDEHLELLSQIAVICSDEDNVERLVRAETKEEILSLFMEEVA</sequence>
<dbReference type="InterPro" id="IPR016152">
    <property type="entry name" value="PTrfase/Anion_transptr"/>
</dbReference>
<evidence type="ECO:0000259" key="12">
    <source>
        <dbReference type="PROSITE" id="PS51094"/>
    </source>
</evidence>
<dbReference type="GO" id="GO:0005886">
    <property type="term" value="C:plasma membrane"/>
    <property type="evidence" value="ECO:0007669"/>
    <property type="project" value="TreeGrafter"/>
</dbReference>
<comment type="function">
    <text evidence="1">The phosphoenolpyruvate-dependent sugar phosphotransferase system (sugar PTS), a major carbohydrate active transport system, catalyzes the phosphorylation of incoming sugar substrates concomitantly with their translocation across the cell membrane. The enzyme II CmtAB PTS system is involved in D-mannitol transport.</text>
</comment>
<evidence type="ECO:0000256" key="10">
    <source>
        <dbReference type="ARBA" id="ARBA00030956"/>
    </source>
</evidence>
<evidence type="ECO:0000313" key="13">
    <source>
        <dbReference type="EMBL" id="STO09204.1"/>
    </source>
</evidence>
<keyword evidence="4" id="KW-0597">Phosphoprotein</keyword>
<dbReference type="EMBL" id="UGGP01000001">
    <property type="protein sequence ID" value="STO09204.1"/>
    <property type="molecule type" value="Genomic_DNA"/>
</dbReference>
<evidence type="ECO:0000256" key="7">
    <source>
        <dbReference type="ARBA" id="ARBA00022683"/>
    </source>
</evidence>
<dbReference type="PANTHER" id="PTHR30181">
    <property type="entry name" value="MANNITOL PERMEASE IIC COMPONENT"/>
    <property type="match status" value="1"/>
</dbReference>
<dbReference type="AlphaFoldDB" id="A0A377FXA7"/>
<dbReference type="Proteomes" id="UP000254060">
    <property type="component" value="Unassembled WGS sequence"/>
</dbReference>
<evidence type="ECO:0000256" key="4">
    <source>
        <dbReference type="ARBA" id="ARBA00022553"/>
    </source>
</evidence>
<dbReference type="CDD" id="cd00211">
    <property type="entry name" value="PTS_IIA_fru"/>
    <property type="match status" value="1"/>
</dbReference>
<proteinExistence type="predicted"/>
<dbReference type="PROSITE" id="PS51094">
    <property type="entry name" value="PTS_EIIA_TYPE_2"/>
    <property type="match status" value="1"/>
</dbReference>
<dbReference type="SUPFAM" id="SSF55804">
    <property type="entry name" value="Phoshotransferase/anion transport protein"/>
    <property type="match status" value="1"/>
</dbReference>
<evidence type="ECO:0000256" key="8">
    <source>
        <dbReference type="ARBA" id="ARBA00022777"/>
    </source>
</evidence>
<dbReference type="PROSITE" id="PS00372">
    <property type="entry name" value="PTS_EIIA_TYPE_2_HIS"/>
    <property type="match status" value="1"/>
</dbReference>
<keyword evidence="5" id="KW-0762">Sugar transport</keyword>
<accession>A0A377FXA7</accession>
<keyword evidence="8" id="KW-0418">Kinase</keyword>
<keyword evidence="7" id="KW-0598">Phosphotransferase system</keyword>
<protein>
    <recommendedName>
        <fullName evidence="2">Mannitol-specific phosphotransferase enzyme IIA component</fullName>
    </recommendedName>
    <alternativeName>
        <fullName evidence="10">EIIA</fullName>
    </alternativeName>
    <alternativeName>
        <fullName evidence="11">EIII</fullName>
    </alternativeName>
    <alternativeName>
        <fullName evidence="9">PTS system mannitol-specific EIIA component</fullName>
    </alternativeName>
</protein>
<dbReference type="InterPro" id="IPR050893">
    <property type="entry name" value="Sugar_PTS"/>
</dbReference>
<dbReference type="PANTHER" id="PTHR30181:SF2">
    <property type="entry name" value="PTS SYSTEM MANNITOL-SPECIFIC EIICBA COMPONENT"/>
    <property type="match status" value="1"/>
</dbReference>
<feature type="domain" description="PTS EIIA type-2" evidence="12">
    <location>
        <begin position="2"/>
        <end position="141"/>
    </location>
</feature>
<name>A0A377FXA7_9BACL</name>
<dbReference type="OrthoDB" id="1640042at2"/>
<evidence type="ECO:0000256" key="1">
    <source>
        <dbReference type="ARBA" id="ARBA00002434"/>
    </source>
</evidence>
<dbReference type="GO" id="GO:0090563">
    <property type="term" value="F:protein-phosphocysteine-sugar phosphotransferase activity"/>
    <property type="evidence" value="ECO:0007669"/>
    <property type="project" value="TreeGrafter"/>
</dbReference>
<dbReference type="InterPro" id="IPR002178">
    <property type="entry name" value="PTS_EIIA_type-2_dom"/>
</dbReference>
<dbReference type="GO" id="GO:0016301">
    <property type="term" value="F:kinase activity"/>
    <property type="evidence" value="ECO:0007669"/>
    <property type="project" value="UniProtKB-KW"/>
</dbReference>
<keyword evidence="3" id="KW-0813">Transport</keyword>
<evidence type="ECO:0000256" key="11">
    <source>
        <dbReference type="ARBA" id="ARBA00030962"/>
    </source>
</evidence>
<dbReference type="Gene3D" id="3.40.930.10">
    <property type="entry name" value="Mannitol-specific EII, Chain A"/>
    <property type="match status" value="1"/>
</dbReference>
<dbReference type="Pfam" id="PF00359">
    <property type="entry name" value="PTS_EIIA_2"/>
    <property type="match status" value="1"/>
</dbReference>
<evidence type="ECO:0000256" key="6">
    <source>
        <dbReference type="ARBA" id="ARBA00022679"/>
    </source>
</evidence>
<reference evidence="13 14" key="1">
    <citation type="submission" date="2018-06" db="EMBL/GenBank/DDBJ databases">
        <authorList>
            <consortium name="Pathogen Informatics"/>
            <person name="Doyle S."/>
        </authorList>
    </citation>
    <scope>NUCLEOTIDE SEQUENCE [LARGE SCALE GENOMIC DNA]</scope>
    <source>
        <strain evidence="13 14">NCTC13163</strain>
    </source>
</reference>
<evidence type="ECO:0000256" key="3">
    <source>
        <dbReference type="ARBA" id="ARBA00022448"/>
    </source>
</evidence>
<evidence type="ECO:0000256" key="9">
    <source>
        <dbReference type="ARBA" id="ARBA00029908"/>
    </source>
</evidence>
<evidence type="ECO:0000313" key="14">
    <source>
        <dbReference type="Proteomes" id="UP000254060"/>
    </source>
</evidence>
<keyword evidence="6 13" id="KW-0808">Transferase</keyword>
<dbReference type="RefSeq" id="WP_029333681.1">
    <property type="nucleotide sequence ID" value="NZ_UGGP01000001.1"/>
</dbReference>
<dbReference type="GO" id="GO:0009401">
    <property type="term" value="P:phosphoenolpyruvate-dependent sugar phosphotransferase system"/>
    <property type="evidence" value="ECO:0007669"/>
    <property type="project" value="UniProtKB-KW"/>
</dbReference>
<gene>
    <name evidence="13" type="primary">mtlF</name>
    <name evidence="13" type="ORF">NCTC13163_02620</name>
</gene>
<dbReference type="STRING" id="1397694.GCA_000702585_00045"/>
<evidence type="ECO:0000256" key="2">
    <source>
        <dbReference type="ARBA" id="ARBA00014783"/>
    </source>
</evidence>
<evidence type="ECO:0000256" key="5">
    <source>
        <dbReference type="ARBA" id="ARBA00022597"/>
    </source>
</evidence>
<organism evidence="13 14">
    <name type="scientific">Exiguobacterium aurantiacum</name>
    <dbReference type="NCBI Taxonomy" id="33987"/>
    <lineage>
        <taxon>Bacteria</taxon>
        <taxon>Bacillati</taxon>
        <taxon>Bacillota</taxon>
        <taxon>Bacilli</taxon>
        <taxon>Bacillales</taxon>
        <taxon>Bacillales Family XII. Incertae Sedis</taxon>
        <taxon>Exiguobacterium</taxon>
    </lineage>
</organism>